<keyword evidence="4" id="KW-1185">Reference proteome</keyword>
<proteinExistence type="predicted"/>
<reference evidence="3" key="1">
    <citation type="submission" date="2023-10" db="EMBL/GenBank/DDBJ databases">
        <title>Characterization and whole genome sequencing of a novel strain of Bergeyella porcorum QD2021 isolated from pig.</title>
        <authorList>
            <person name="Liu G."/>
            <person name="Chen C."/>
            <person name="Han X."/>
        </authorList>
    </citation>
    <scope>NUCLEOTIDE SEQUENCE</scope>
    <source>
        <strain evidence="3">QD2021</strain>
    </source>
</reference>
<dbReference type="InterPro" id="IPR055377">
    <property type="entry name" value="GH3_M"/>
</dbReference>
<evidence type="ECO:0008006" key="5">
    <source>
        <dbReference type="Google" id="ProtNLM"/>
    </source>
</evidence>
<dbReference type="InterPro" id="IPR055378">
    <property type="entry name" value="GH3_C"/>
</dbReference>
<dbReference type="KEGG" id="bpor:BPO_1497"/>
<evidence type="ECO:0000313" key="4">
    <source>
        <dbReference type="Proteomes" id="UP001432059"/>
    </source>
</evidence>
<sequence length="173" mass="19803">MVITTNGGLWRYLIGDTVQFTSLDPFRIKISGRTKHYINAFGEELMIDNVETALAKACHATNALVKDYTGAPVYMKEGESGSHEWLFEFSRVPDDMATFTQVFDDTLKAINSDYEAKRYNDMTLKRPLIHIARENLFYDWMAQRGKLGGQNKVPRLCNEREFIDPLLKLNAKG</sequence>
<gene>
    <name evidence="3" type="ORF">BPO_1497</name>
</gene>
<evidence type="ECO:0000259" key="1">
    <source>
        <dbReference type="Pfam" id="PF23571"/>
    </source>
</evidence>
<name>A0AAU0F0A6_9FLAO</name>
<feature type="domain" description="GH3 middle" evidence="1">
    <location>
        <begin position="1"/>
        <end position="33"/>
    </location>
</feature>
<organism evidence="3 4">
    <name type="scientific">Bergeyella porcorum</name>
    <dbReference type="NCBI Taxonomy" id="1735111"/>
    <lineage>
        <taxon>Bacteria</taxon>
        <taxon>Pseudomonadati</taxon>
        <taxon>Bacteroidota</taxon>
        <taxon>Flavobacteriia</taxon>
        <taxon>Flavobacteriales</taxon>
        <taxon>Weeksellaceae</taxon>
        <taxon>Bergeyella</taxon>
    </lineage>
</organism>
<accession>A0AAU0F0A6</accession>
<dbReference type="AlphaFoldDB" id="A0AAU0F0A6"/>
<dbReference type="EMBL" id="CP136426">
    <property type="protein sequence ID" value="WOC52144.1"/>
    <property type="molecule type" value="Genomic_DNA"/>
</dbReference>
<dbReference type="Proteomes" id="UP001432059">
    <property type="component" value="Chromosome"/>
</dbReference>
<evidence type="ECO:0000259" key="2">
    <source>
        <dbReference type="Pfam" id="PF23572"/>
    </source>
</evidence>
<dbReference type="Pfam" id="PF23572">
    <property type="entry name" value="GH3_C"/>
    <property type="match status" value="1"/>
</dbReference>
<dbReference type="Pfam" id="PF23571">
    <property type="entry name" value="GH3_M"/>
    <property type="match status" value="1"/>
</dbReference>
<evidence type="ECO:0000313" key="3">
    <source>
        <dbReference type="EMBL" id="WOC52144.1"/>
    </source>
</evidence>
<protein>
    <recommendedName>
        <fullName evidence="5">GH3 auxin-responsive promoter</fullName>
    </recommendedName>
</protein>
<feature type="domain" description="GH3 C-terminal" evidence="2">
    <location>
        <begin position="49"/>
        <end position="161"/>
    </location>
</feature>